<dbReference type="Pfam" id="PF02171">
    <property type="entry name" value="Piwi"/>
    <property type="match status" value="1"/>
</dbReference>
<dbReference type="GO" id="GO:0051607">
    <property type="term" value="P:defense response to virus"/>
    <property type="evidence" value="ECO:0007669"/>
    <property type="project" value="UniProtKB-ARBA"/>
</dbReference>
<feature type="region of interest" description="Disordered" evidence="5">
    <location>
        <begin position="36"/>
        <end position="69"/>
    </location>
</feature>
<sequence length="951" mass="108070">MDGDRQPPAAVSEYPFLLLLLIPLALTLDFLFPHNQPPPAQKQSGKYRPPHLRNQESSGDGGARPPSLQRRAVVGCSGTDANRRSWDQRTCQLPSKVTDNKILPAKRPVGSTHGGRPVNLVVNHFLVKFNPRVTIFHYNLDIKQVISHGKRPAKKSKKKVNLRLIRDKLCLDDPARFPLNRTAYDGEKNLYSAVPLPTGQFNVELCDIEDLLTRTYVVSIKLMNELKLSKLEDYLSGKVTYVPRDILQGMDLVMKENPSRHRISIDRHFYSSSFNVEDDFKHGVAAYRGFQSTLRPTSQGLALCLDSSVLAFRKPLAVMDFLKENIPEFDGMYLGFNLRRRVAHALKGLTVRVTHRVTKQRFTIAGLTAKNTRDLWFDFVDPKGRDPTVNVSLVQYFRHKYGKDIVYQDIPCLILGRNNRTNHVPMEFCILSVGQRYRKELLDEVSQDKYDAKCLASPPERRKTICETMQAYDGPCGDVTQNFGLRIDKNMTSVEGRVISPPDLNFGAPDGSVDIVRVENEKCQWDIAENSVVEGKQIERWALIDFSSSDSSRAKDFIRNLRNRSTSLGIYMDEPLLCHFTGMREFSSVNRLEGLLRSVVEEASRKNPNRLQIIICVMAEKHHGYKYLKFVSETRIGVVTQCCLSGHAFRGDEKFLGNLCLKINAKLGGSNVELTQRLADFEEEDHVMFIGADVNHPVSKKSTTPSIAAVVSTVNWPAVNRYAARVCPQDHRTEKILEFGSMCRDLVNTYFQVNKVKPKKIVVFRDGVSDGQFDMVLNEELSDLKRSVCDENYKPTITLVLAQKRHQTRLFLENVLDGGATGNVPPGTVVDTKIVHPFEFDFYLCSHYGRIGTSKAVRYCVLWDENSFTSDELQKLIYNLCFTFARSTRPVSLVPPVYYADLVAYRGRIFQEVAKEFESRSSFSSSSNCTTAFDRRFYNLHPDLQNIMFFV</sequence>
<feature type="signal peptide" evidence="6">
    <location>
        <begin position="1"/>
        <end position="27"/>
    </location>
</feature>
<evidence type="ECO:0000256" key="1">
    <source>
        <dbReference type="ARBA" id="ARBA00008201"/>
    </source>
</evidence>
<keyword evidence="4" id="KW-0687">Ribonucleoprotein</keyword>
<dbReference type="Gene3D" id="3.40.50.2300">
    <property type="match status" value="1"/>
</dbReference>
<dbReference type="InterPro" id="IPR045246">
    <property type="entry name" value="Piwi_ago-like"/>
</dbReference>
<evidence type="ECO:0000259" key="7">
    <source>
        <dbReference type="PROSITE" id="PS50821"/>
    </source>
</evidence>
<dbReference type="InterPro" id="IPR003165">
    <property type="entry name" value="Piwi"/>
</dbReference>
<dbReference type="STRING" id="4155.A0A022RUN4"/>
<feature type="chain" id="PRO_5001508371" description="Piwi domain-containing protein" evidence="6">
    <location>
        <begin position="28"/>
        <end position="951"/>
    </location>
</feature>
<dbReference type="InterPro" id="IPR012337">
    <property type="entry name" value="RNaseH-like_sf"/>
</dbReference>
<evidence type="ECO:0000259" key="8">
    <source>
        <dbReference type="PROSITE" id="PS50822"/>
    </source>
</evidence>
<dbReference type="AlphaFoldDB" id="A0A022RUN4"/>
<proteinExistence type="inferred from homology"/>
<evidence type="ECO:0000256" key="3">
    <source>
        <dbReference type="ARBA" id="ARBA00023158"/>
    </source>
</evidence>
<gene>
    <name evidence="9" type="ORF">MIMGU_mgv1a000885mg</name>
</gene>
<dbReference type="GO" id="GO:0004521">
    <property type="term" value="F:RNA endonuclease activity"/>
    <property type="evidence" value="ECO:0000318"/>
    <property type="project" value="GO_Central"/>
</dbReference>
<dbReference type="GO" id="GO:0003723">
    <property type="term" value="F:RNA binding"/>
    <property type="evidence" value="ECO:0000318"/>
    <property type="project" value="GO_Central"/>
</dbReference>
<evidence type="ECO:0000256" key="5">
    <source>
        <dbReference type="SAM" id="MobiDB-lite"/>
    </source>
</evidence>
<dbReference type="InterPro" id="IPR014811">
    <property type="entry name" value="ArgoL1"/>
</dbReference>
<keyword evidence="10" id="KW-1185">Reference proteome</keyword>
<dbReference type="CDD" id="cd04657">
    <property type="entry name" value="Piwi_ago-like"/>
    <property type="match status" value="1"/>
</dbReference>
<dbReference type="SMART" id="SM01163">
    <property type="entry name" value="DUF1785"/>
    <property type="match status" value="1"/>
</dbReference>
<dbReference type="InterPro" id="IPR036085">
    <property type="entry name" value="PAZ_dom_sf"/>
</dbReference>
<dbReference type="SUPFAM" id="SSF53098">
    <property type="entry name" value="Ribonuclease H-like"/>
    <property type="match status" value="1"/>
</dbReference>
<protein>
    <recommendedName>
        <fullName evidence="11">Piwi domain-containing protein</fullName>
    </recommendedName>
</protein>
<dbReference type="PANTHER" id="PTHR22891">
    <property type="entry name" value="EUKARYOTIC TRANSLATION INITIATION FACTOR 2C"/>
    <property type="match status" value="1"/>
</dbReference>
<dbReference type="Pfam" id="PF16488">
    <property type="entry name" value="ArgoL2"/>
    <property type="match status" value="1"/>
</dbReference>
<keyword evidence="6" id="KW-0732">Signal</keyword>
<accession>A0A022RUN4</accession>
<dbReference type="PROSITE" id="PS50822">
    <property type="entry name" value="PIWI"/>
    <property type="match status" value="1"/>
</dbReference>
<dbReference type="Gene3D" id="3.30.420.10">
    <property type="entry name" value="Ribonuclease H-like superfamily/Ribonuclease H"/>
    <property type="match status" value="1"/>
</dbReference>
<dbReference type="InterPro" id="IPR032472">
    <property type="entry name" value="ArgoL2"/>
</dbReference>
<evidence type="ECO:0000313" key="9">
    <source>
        <dbReference type="EMBL" id="EYU43696.1"/>
    </source>
</evidence>
<dbReference type="InterPro" id="IPR032474">
    <property type="entry name" value="Argonaute_N"/>
</dbReference>
<dbReference type="GO" id="GO:0005737">
    <property type="term" value="C:cytoplasm"/>
    <property type="evidence" value="ECO:0000318"/>
    <property type="project" value="GO_Central"/>
</dbReference>
<feature type="domain" description="PAZ" evidence="7">
    <location>
        <begin position="317"/>
        <end position="433"/>
    </location>
</feature>
<keyword evidence="2" id="KW-0678">Repressor</keyword>
<name>A0A022RUN4_ERYGU</name>
<dbReference type="PROSITE" id="PS50821">
    <property type="entry name" value="PAZ"/>
    <property type="match status" value="1"/>
</dbReference>
<dbReference type="GO" id="GO:0005634">
    <property type="term" value="C:nucleus"/>
    <property type="evidence" value="ECO:0000318"/>
    <property type="project" value="GO_Central"/>
</dbReference>
<dbReference type="Pfam" id="PF02170">
    <property type="entry name" value="PAZ"/>
    <property type="match status" value="1"/>
</dbReference>
<dbReference type="Gene3D" id="2.170.260.10">
    <property type="entry name" value="paz domain"/>
    <property type="match status" value="1"/>
</dbReference>
<reference evidence="9 10" key="1">
    <citation type="journal article" date="2013" name="Proc. Natl. Acad. Sci. U.S.A.">
        <title>Fine-scale variation in meiotic recombination in Mimulus inferred from population shotgun sequencing.</title>
        <authorList>
            <person name="Hellsten U."/>
            <person name="Wright K.M."/>
            <person name="Jenkins J."/>
            <person name="Shu S."/>
            <person name="Yuan Y."/>
            <person name="Wessler S.R."/>
            <person name="Schmutz J."/>
            <person name="Willis J.H."/>
            <person name="Rokhsar D.S."/>
        </authorList>
    </citation>
    <scope>NUCLEOTIDE SEQUENCE [LARGE SCALE GENOMIC DNA]</scope>
    <source>
        <strain evidence="10">cv. DUN x IM62</strain>
    </source>
</reference>
<dbReference type="EMBL" id="KI630240">
    <property type="protein sequence ID" value="EYU43696.1"/>
    <property type="molecule type" value="Genomic_DNA"/>
</dbReference>
<evidence type="ECO:0000256" key="6">
    <source>
        <dbReference type="SAM" id="SignalP"/>
    </source>
</evidence>
<dbReference type="GO" id="GO:0031047">
    <property type="term" value="P:regulatory ncRNA-mediated gene silencing"/>
    <property type="evidence" value="ECO:0000318"/>
    <property type="project" value="GO_Central"/>
</dbReference>
<dbReference type="Pfam" id="PF16486">
    <property type="entry name" value="ArgoN"/>
    <property type="match status" value="1"/>
</dbReference>
<comment type="similarity">
    <text evidence="1">Belongs to the argonaute family. Ago subfamily.</text>
</comment>
<keyword evidence="3" id="KW-0943">RNA-mediated gene silencing</keyword>
<evidence type="ECO:0000313" key="10">
    <source>
        <dbReference type="Proteomes" id="UP000030748"/>
    </source>
</evidence>
<dbReference type="GO" id="GO:1990904">
    <property type="term" value="C:ribonucleoprotein complex"/>
    <property type="evidence" value="ECO:0007669"/>
    <property type="project" value="UniProtKB-KW"/>
</dbReference>
<dbReference type="CDD" id="cd02846">
    <property type="entry name" value="PAZ_argonaute_like"/>
    <property type="match status" value="1"/>
</dbReference>
<feature type="domain" description="Piwi" evidence="8">
    <location>
        <begin position="613"/>
        <end position="912"/>
    </location>
</feature>
<dbReference type="SUPFAM" id="SSF101690">
    <property type="entry name" value="PAZ domain"/>
    <property type="match status" value="1"/>
</dbReference>
<evidence type="ECO:0000256" key="4">
    <source>
        <dbReference type="ARBA" id="ARBA00023274"/>
    </source>
</evidence>
<dbReference type="InterPro" id="IPR003100">
    <property type="entry name" value="PAZ_dom"/>
</dbReference>
<dbReference type="SMART" id="SM00950">
    <property type="entry name" value="Piwi"/>
    <property type="match status" value="1"/>
</dbReference>
<dbReference type="Pfam" id="PF08699">
    <property type="entry name" value="ArgoL1"/>
    <property type="match status" value="1"/>
</dbReference>
<organism evidence="9 10">
    <name type="scientific">Erythranthe guttata</name>
    <name type="common">Yellow monkey flower</name>
    <name type="synonym">Mimulus guttatus</name>
    <dbReference type="NCBI Taxonomy" id="4155"/>
    <lineage>
        <taxon>Eukaryota</taxon>
        <taxon>Viridiplantae</taxon>
        <taxon>Streptophyta</taxon>
        <taxon>Embryophyta</taxon>
        <taxon>Tracheophyta</taxon>
        <taxon>Spermatophyta</taxon>
        <taxon>Magnoliopsida</taxon>
        <taxon>eudicotyledons</taxon>
        <taxon>Gunneridae</taxon>
        <taxon>Pentapetalae</taxon>
        <taxon>asterids</taxon>
        <taxon>lamiids</taxon>
        <taxon>Lamiales</taxon>
        <taxon>Phrymaceae</taxon>
        <taxon>Erythranthe</taxon>
    </lineage>
</organism>
<evidence type="ECO:0000256" key="2">
    <source>
        <dbReference type="ARBA" id="ARBA00022491"/>
    </source>
</evidence>
<dbReference type="Proteomes" id="UP000030748">
    <property type="component" value="Unassembled WGS sequence"/>
</dbReference>
<dbReference type="eggNOG" id="KOG1041">
    <property type="taxonomic scope" value="Eukaryota"/>
</dbReference>
<evidence type="ECO:0008006" key="11">
    <source>
        <dbReference type="Google" id="ProtNLM"/>
    </source>
</evidence>
<dbReference type="InterPro" id="IPR036397">
    <property type="entry name" value="RNaseH_sf"/>
</dbReference>